<dbReference type="OrthoDB" id="6001607at2759"/>
<feature type="region of interest" description="Disordered" evidence="2">
    <location>
        <begin position="726"/>
        <end position="757"/>
    </location>
</feature>
<dbReference type="AlphaFoldDB" id="A0A7D9DK80"/>
<evidence type="ECO:0000313" key="4">
    <source>
        <dbReference type="Proteomes" id="UP001152795"/>
    </source>
</evidence>
<dbReference type="Proteomes" id="UP001152795">
    <property type="component" value="Unassembled WGS sequence"/>
</dbReference>
<gene>
    <name evidence="3" type="ORF">PACLA_8A017195</name>
</gene>
<dbReference type="EMBL" id="CACRXK020001157">
    <property type="protein sequence ID" value="CAB3987329.1"/>
    <property type="molecule type" value="Genomic_DNA"/>
</dbReference>
<sequence length="757" mass="85789">MAEKPEERHSRIPRNVLKEIKTKRAEIEVKERKVDYLKKSLPASEIEHYASASTTCLTRTTIQAEQTDKSASTTGLVGSQIRSTIFSPGGTKRKVRQAYMKYQSTLRDSLNKVIAKETGQDVLVDDLLNNLRLHYHPASTTNRSGLLKQISKILDTTLEFRGKGRKMAFYKGYKLLATLPIGPQSPTVSSPPRQIPRAGPSVRPENVRTRLFTTVTTDEPESSYYDPSDLQTDLDALGIQEETELPQTVLKKQFLELQDALTKTKHFVATLNEKMKQLTDDNSELQLHLNALETMFATYKAKATSIVEEQNGIINLYKDLLDQGNLIGGILSISERQAIQKEIRRVKQIFDLGIRGKENKKAKDLMQFLDPSLFQNLLVQVKSHCPTLVNILEQLVISSNAVRSTKKTPDMKMKAAVHLLASILDVRDQNARNDIPVLFGLLCLSFGAGPSLITVLQHLGLSESHSVLMSVLRKQLEHYKSIITSRVTSDQPVITYQDNMQIMRTSLRHLRLSKLHKEKLKQEKVWDFTVRGWRAVNTSGIEQHFQNPKTALEPQGKVSDMKYKDTKLENNPEHKQLLDEFSERNLLRKMHLAFNLVVNTSDELQQMDSSEMKSVAESAVSADGDKFVIEVPELKQEFPGLASEKSQVYPLPLSFENQCTTMGAANNLSLFSEEFNFPCQPTERYIPMRKRSSDFNLDAAYERYAFLKSLGKHKEKQDRYENILRKKNDESSDNVQLPDNTIIGVLDSDSDSENSSD</sequence>
<reference evidence="3" key="1">
    <citation type="submission" date="2020-04" db="EMBL/GenBank/DDBJ databases">
        <authorList>
            <person name="Alioto T."/>
            <person name="Alioto T."/>
            <person name="Gomez Garrido J."/>
        </authorList>
    </citation>
    <scope>NUCLEOTIDE SEQUENCE</scope>
    <source>
        <strain evidence="3">A484AB</strain>
    </source>
</reference>
<proteinExistence type="predicted"/>
<accession>A0A7D9DK80</accession>
<feature type="coiled-coil region" evidence="1">
    <location>
        <begin position="268"/>
        <end position="295"/>
    </location>
</feature>
<name>A0A7D9DK80_PARCT</name>
<keyword evidence="1" id="KW-0175">Coiled coil</keyword>
<organism evidence="3 4">
    <name type="scientific">Paramuricea clavata</name>
    <name type="common">Red gorgonian</name>
    <name type="synonym">Violescent sea-whip</name>
    <dbReference type="NCBI Taxonomy" id="317549"/>
    <lineage>
        <taxon>Eukaryota</taxon>
        <taxon>Metazoa</taxon>
        <taxon>Cnidaria</taxon>
        <taxon>Anthozoa</taxon>
        <taxon>Octocorallia</taxon>
        <taxon>Malacalcyonacea</taxon>
        <taxon>Plexauridae</taxon>
        <taxon>Paramuricea</taxon>
    </lineage>
</organism>
<feature type="compositionally biased region" description="Acidic residues" evidence="2">
    <location>
        <begin position="748"/>
        <end position="757"/>
    </location>
</feature>
<protein>
    <submittedName>
        <fullName evidence="3">Uncharacterized protein</fullName>
    </submittedName>
</protein>
<evidence type="ECO:0000313" key="3">
    <source>
        <dbReference type="EMBL" id="CAB3987329.1"/>
    </source>
</evidence>
<evidence type="ECO:0000256" key="2">
    <source>
        <dbReference type="SAM" id="MobiDB-lite"/>
    </source>
</evidence>
<keyword evidence="4" id="KW-1185">Reference proteome</keyword>
<evidence type="ECO:0000256" key="1">
    <source>
        <dbReference type="SAM" id="Coils"/>
    </source>
</evidence>
<comment type="caution">
    <text evidence="3">The sequence shown here is derived from an EMBL/GenBank/DDBJ whole genome shotgun (WGS) entry which is preliminary data.</text>
</comment>